<protein>
    <submittedName>
        <fullName evidence="1">Uncharacterized protein</fullName>
    </submittedName>
</protein>
<proteinExistence type="predicted"/>
<dbReference type="EMBL" id="MLYV02000559">
    <property type="protein sequence ID" value="PSR83462.1"/>
    <property type="molecule type" value="Genomic_DNA"/>
</dbReference>
<reference evidence="1 2" key="1">
    <citation type="submission" date="2018-02" db="EMBL/GenBank/DDBJ databases">
        <title>Genome sequence of the basidiomycete white-rot fungus Phlebia centrifuga.</title>
        <authorList>
            <person name="Granchi Z."/>
            <person name="Peng M."/>
            <person name="de Vries R.P."/>
            <person name="Hilden K."/>
            <person name="Makela M.R."/>
            <person name="Grigoriev I."/>
            <person name="Riley R."/>
        </authorList>
    </citation>
    <scope>NUCLEOTIDE SEQUENCE [LARGE SCALE GENOMIC DNA]</scope>
    <source>
        <strain evidence="1 2">FBCC195</strain>
    </source>
</reference>
<accession>A0A2R6P1J8</accession>
<organism evidence="1 2">
    <name type="scientific">Hermanssonia centrifuga</name>
    <dbReference type="NCBI Taxonomy" id="98765"/>
    <lineage>
        <taxon>Eukaryota</taxon>
        <taxon>Fungi</taxon>
        <taxon>Dikarya</taxon>
        <taxon>Basidiomycota</taxon>
        <taxon>Agaricomycotina</taxon>
        <taxon>Agaricomycetes</taxon>
        <taxon>Polyporales</taxon>
        <taxon>Meruliaceae</taxon>
        <taxon>Hermanssonia</taxon>
    </lineage>
</organism>
<dbReference type="STRING" id="98765.A0A2R6P1J8"/>
<keyword evidence="2" id="KW-1185">Reference proteome</keyword>
<gene>
    <name evidence="1" type="ORF">PHLCEN_2v5734</name>
</gene>
<dbReference type="OrthoDB" id="10260614at2759"/>
<name>A0A2R6P1J8_9APHY</name>
<evidence type="ECO:0000313" key="2">
    <source>
        <dbReference type="Proteomes" id="UP000186601"/>
    </source>
</evidence>
<evidence type="ECO:0000313" key="1">
    <source>
        <dbReference type="EMBL" id="PSR83462.1"/>
    </source>
</evidence>
<dbReference type="Proteomes" id="UP000186601">
    <property type="component" value="Unassembled WGS sequence"/>
</dbReference>
<dbReference type="AlphaFoldDB" id="A0A2R6P1J8"/>
<sequence>MHQFITGREAGGTKPIYGLTASILIHAASVGYVRQPEFQVYAPGQLEHKERIRYAMRHSDILRNAQLKKGIDPDRNDSTKQRKGEIRQVVMVRSRL</sequence>
<comment type="caution">
    <text evidence="1">The sequence shown here is derived from an EMBL/GenBank/DDBJ whole genome shotgun (WGS) entry which is preliminary data.</text>
</comment>